<evidence type="ECO:0000256" key="1">
    <source>
        <dbReference type="SAM" id="Phobius"/>
    </source>
</evidence>
<evidence type="ECO:0000313" key="3">
    <source>
        <dbReference type="Proteomes" id="UP000231092"/>
    </source>
</evidence>
<dbReference type="AlphaFoldDB" id="A0A2M8YZR5"/>
<dbReference type="Proteomes" id="UP000231092">
    <property type="component" value="Unassembled WGS sequence"/>
</dbReference>
<gene>
    <name evidence="2" type="ORF">H171_0117</name>
</gene>
<feature type="transmembrane region" description="Helical" evidence="1">
    <location>
        <begin position="513"/>
        <end position="534"/>
    </location>
</feature>
<dbReference type="NCBIfam" id="TIGR03696">
    <property type="entry name" value="Rhs_assc_core"/>
    <property type="match status" value="1"/>
</dbReference>
<dbReference type="PANTHER" id="PTHR32305:SF15">
    <property type="entry name" value="PROTEIN RHSA-RELATED"/>
    <property type="match status" value="1"/>
</dbReference>
<comment type="caution">
    <text evidence="2">The sequence shown here is derived from an EMBL/GenBank/DDBJ whole genome shotgun (WGS) entry which is preliminary data.</text>
</comment>
<accession>A0A2M8YZR5</accession>
<organism evidence="2 3">
    <name type="scientific">[Clostridium] celerecrescens 18A</name>
    <dbReference type="NCBI Taxonomy" id="1286362"/>
    <lineage>
        <taxon>Bacteria</taxon>
        <taxon>Bacillati</taxon>
        <taxon>Bacillota</taxon>
        <taxon>Clostridia</taxon>
        <taxon>Lachnospirales</taxon>
        <taxon>Lachnospiraceae</taxon>
        <taxon>Lacrimispora</taxon>
    </lineage>
</organism>
<keyword evidence="1" id="KW-1133">Transmembrane helix</keyword>
<reference evidence="2 3" key="1">
    <citation type="submission" date="2017-11" db="EMBL/GenBank/DDBJ databases">
        <title>Understudied soil microbes with underappreciated capabilities: Untangling the Clostridium saccharolyticum group.</title>
        <authorList>
            <person name="Leschine S."/>
        </authorList>
    </citation>
    <scope>NUCLEOTIDE SEQUENCE [LARGE SCALE GENOMIC DNA]</scope>
    <source>
        <strain evidence="2 3">18A</strain>
    </source>
</reference>
<dbReference type="CDD" id="cd20725">
    <property type="entry name" value="CdiA-CT_Kp-like"/>
    <property type="match status" value="1"/>
</dbReference>
<dbReference type="PANTHER" id="PTHR32305">
    <property type="match status" value="1"/>
</dbReference>
<keyword evidence="1" id="KW-0812">Transmembrane</keyword>
<name>A0A2M8YZR5_9FIRM</name>
<keyword evidence="1" id="KW-0472">Membrane</keyword>
<proteinExistence type="predicted"/>
<dbReference type="InterPro" id="IPR022385">
    <property type="entry name" value="Rhs_assc_core"/>
</dbReference>
<feature type="transmembrane region" description="Helical" evidence="1">
    <location>
        <begin position="540"/>
        <end position="563"/>
    </location>
</feature>
<sequence>MQKRTPDGMVISEQEYSYGKNGKKIREVSREYVEGKQTLLLETKYRYNHKGQLSRQEDPGNAGKDYTYDIYGNRQSFQLTREGNASPVVSLYYTYDDLYRSKQVRKNFAAGVILAEYEYDEKGNRKTLRYPQSGMETSYQYNDGNRVISLENRRQGTVISASEYGYDVDGNILSKINKTGSSHVTIFYQYDRLGRMTEEDYSGWKRTFYTYDAYSNRVKMMVEGRTKDELVSVTNYEYGLNNRLEKEIKKQGKITETYRYRYDDNGNETFRIWEKTSPTPDYPGTVKLSGHYKRETPTVYEWRHYDGFNQLIQINQDDKEILYQYRGDGLRHSTQVRKLTESQGKTNLYCWDGNDIVAEQADGEQIKTYIRGINLIAEEIDRVVYYYILKYDAFGVERNPDKEDENPFRYCGEYLNLETNSYYLRARYYRTVTGRFKSEDTLRCVINQLPNKQEVSDPLSLNLYTYCHNNPVRYTDPTGHLPFLIVAGLVGLAAGAIAGGISSAVSGKFSMKAVLQGAAIGSTIGLTGGAALAYGVTGSALASTGAVMSGLGFGAATVGPAGATGFEQARQLLQAQQMRAVEGAGKADIGNKLDYVFGQATGSAHNIQRSQSMASELAHIGIQDTPANRALLQSHFESVGINLNNIAGTELRSYIANGQTFNYTAIIRESFFMGPSGGAGFRTVWEGYRLLTIIILGGQ</sequence>
<evidence type="ECO:0000313" key="2">
    <source>
        <dbReference type="EMBL" id="PJJ26677.1"/>
    </source>
</evidence>
<dbReference type="Gene3D" id="2.180.10.10">
    <property type="entry name" value="RHS repeat-associated core"/>
    <property type="match status" value="1"/>
</dbReference>
<protein>
    <submittedName>
        <fullName evidence="2">RHS repeat-associated protein</fullName>
    </submittedName>
</protein>
<dbReference type="InterPro" id="IPR050708">
    <property type="entry name" value="T6SS_VgrG/RHS"/>
</dbReference>
<dbReference type="EMBL" id="PGET01000001">
    <property type="protein sequence ID" value="PJJ26677.1"/>
    <property type="molecule type" value="Genomic_DNA"/>
</dbReference>
<feature type="transmembrane region" description="Helical" evidence="1">
    <location>
        <begin position="481"/>
        <end position="501"/>
    </location>
</feature>